<gene>
    <name evidence="1" type="ORF">dnl_35410</name>
</gene>
<evidence type="ECO:0000313" key="1">
    <source>
        <dbReference type="EMBL" id="QTA81210.1"/>
    </source>
</evidence>
<name>A0A975GHA9_9BACT</name>
<reference evidence="1" key="1">
    <citation type="journal article" date="2021" name="Microb. Physiol.">
        <title>Proteogenomic Insights into the Physiology of Marine, Sulfate-Reducing, Filamentous Desulfonema limicola and Desulfonema magnum.</title>
        <authorList>
            <person name="Schnaars V."/>
            <person name="Wohlbrand L."/>
            <person name="Scheve S."/>
            <person name="Hinrichs C."/>
            <person name="Reinhardt R."/>
            <person name="Rabus R."/>
        </authorList>
    </citation>
    <scope>NUCLEOTIDE SEQUENCE</scope>
    <source>
        <strain evidence="1">5ac10</strain>
    </source>
</reference>
<dbReference type="InterPro" id="IPR010732">
    <property type="entry name" value="T6SS_TssG-like"/>
</dbReference>
<proteinExistence type="predicted"/>
<dbReference type="EMBL" id="CP061799">
    <property type="protein sequence ID" value="QTA81210.1"/>
    <property type="molecule type" value="Genomic_DNA"/>
</dbReference>
<dbReference type="Pfam" id="PF06996">
    <property type="entry name" value="T6SS_TssG"/>
    <property type="match status" value="1"/>
</dbReference>
<dbReference type="RefSeq" id="WP_207687279.1">
    <property type="nucleotide sequence ID" value="NZ_CP061799.1"/>
</dbReference>
<dbReference type="Proteomes" id="UP000663720">
    <property type="component" value="Chromosome"/>
</dbReference>
<dbReference type="KEGG" id="dli:dnl_35410"/>
<sequence>MYQNLEIKIKKRIHEFDPISLVRILEYMGYSQEDIRFKSNFSSASQKALIEDIEYYKTPVKQVIIIFNFGLLSAQSLLPSYFFKQVDSNNIDPQAFIDFIGFFDHHLIRNYLLNLYPEINKSLISDWEQTKGRYLRMLDFKSCSTLHFLFQLVFPELEVNAEKRTLKRLLETTFPRLGSSRLGDDAVFGKEITIPVPGVCVTLTAEDELTYTGQPWAKETGLRLDNLVFPLLRQVGIDVEIILVIRSQKSWAKLHEGSYLGYDKIRGGDLQYRRIKIFRGHLTGKTKCLTKP</sequence>
<organism evidence="1 2">
    <name type="scientific">Desulfonema limicola</name>
    <dbReference type="NCBI Taxonomy" id="45656"/>
    <lineage>
        <taxon>Bacteria</taxon>
        <taxon>Pseudomonadati</taxon>
        <taxon>Thermodesulfobacteriota</taxon>
        <taxon>Desulfobacteria</taxon>
        <taxon>Desulfobacterales</taxon>
        <taxon>Desulfococcaceae</taxon>
        <taxon>Desulfonema</taxon>
    </lineage>
</organism>
<evidence type="ECO:0000313" key="2">
    <source>
        <dbReference type="Proteomes" id="UP000663720"/>
    </source>
</evidence>
<accession>A0A975GHA9</accession>
<protein>
    <submittedName>
        <fullName evidence="1">Type VI secretion, TssG-like</fullName>
    </submittedName>
</protein>
<dbReference type="AlphaFoldDB" id="A0A975GHA9"/>
<keyword evidence="2" id="KW-1185">Reference proteome</keyword>